<feature type="chain" id="PRO_5023810550" description="Serine/threonine-protein kinase CHK1" evidence="26">
    <location>
        <begin position="24"/>
        <end position="654"/>
    </location>
</feature>
<dbReference type="GO" id="GO:0004674">
    <property type="term" value="F:protein serine/threonine kinase activity"/>
    <property type="evidence" value="ECO:0007669"/>
    <property type="project" value="UniProtKB-KW"/>
</dbReference>
<dbReference type="EMBL" id="AAGW02009643">
    <property type="status" value="NOT_ANNOTATED_CDS"/>
    <property type="molecule type" value="Genomic_DNA"/>
</dbReference>
<comment type="subunit">
    <text evidence="23">Interacts (phosphorylated by ATR) with RAD51. Interacts with and phosphorylates CLSPN, an adapter protein that regulates the ATR-dependent phosphorylation of CHEK1. Interacts with BRCA1. Interacts with and phosphorylates CDC25A, CDC25B and CDC25C. Interacts with FBXO6, which regulates CHEK1. Interacts with PPM1D, which regulates CHEK1 through dephosphorylation. Interacts with TIMELESS; DNA damage-dependent. Interacts with FEM1B; activates CHEK1 in response to stress. Interacts with TLK1. Interacts with XPO1 and YWHAZ. Interacts with CDK5RAP3; antagonizes CHEK1.</text>
</comment>
<evidence type="ECO:0000256" key="8">
    <source>
        <dbReference type="ARBA" id="ARBA00022490"/>
    </source>
</evidence>
<dbReference type="GO" id="GO:0000077">
    <property type="term" value="P:DNA damage checkpoint signaling"/>
    <property type="evidence" value="ECO:0007669"/>
    <property type="project" value="InterPro"/>
</dbReference>
<evidence type="ECO:0000256" key="14">
    <source>
        <dbReference type="ARBA" id="ARBA00022777"/>
    </source>
</evidence>
<dbReference type="GO" id="GO:0005694">
    <property type="term" value="C:chromosome"/>
    <property type="evidence" value="ECO:0007669"/>
    <property type="project" value="UniProtKB-SubCell"/>
</dbReference>
<comment type="similarity">
    <text evidence="4">Belongs to the protein kinase superfamily. CAMK Ser/Thr protein kinase family. NIM1 subfamily.</text>
</comment>
<keyword evidence="13" id="KW-0227">DNA damage</keyword>
<dbReference type="AlphaFoldDB" id="A0A5F9CSB1"/>
<evidence type="ECO:0000256" key="1">
    <source>
        <dbReference type="ARBA" id="ARBA00004123"/>
    </source>
</evidence>
<name>A0A5F9CSB1_RABIT</name>
<evidence type="ECO:0000256" key="23">
    <source>
        <dbReference type="ARBA" id="ARBA00064089"/>
    </source>
</evidence>
<dbReference type="InterPro" id="IPR000719">
    <property type="entry name" value="Prot_kinase_dom"/>
</dbReference>
<evidence type="ECO:0000256" key="21">
    <source>
        <dbReference type="ARBA" id="ARBA00047899"/>
    </source>
</evidence>
<dbReference type="FunFam" id="1.10.510.10:FF:000301">
    <property type="entry name" value="Serine/threonine-protein kinase Chk1"/>
    <property type="match status" value="1"/>
</dbReference>
<proteinExistence type="inferred from homology"/>
<dbReference type="InterPro" id="IPR011009">
    <property type="entry name" value="Kinase-like_dom_sf"/>
</dbReference>
<keyword evidence="15" id="KW-0067">ATP-binding</keyword>
<dbReference type="PROSITE" id="PS50011">
    <property type="entry name" value="PROTEIN_KINASE_DOM"/>
    <property type="match status" value="1"/>
</dbReference>
<evidence type="ECO:0000256" key="6">
    <source>
        <dbReference type="ARBA" id="ARBA00022045"/>
    </source>
</evidence>
<evidence type="ECO:0000256" key="2">
    <source>
        <dbReference type="ARBA" id="ARBA00004286"/>
    </source>
</evidence>
<comment type="catalytic activity">
    <reaction evidence="21">
        <text>L-threonyl-[protein] + ATP = O-phospho-L-threonyl-[protein] + ADP + H(+)</text>
        <dbReference type="Rhea" id="RHEA:46608"/>
        <dbReference type="Rhea" id="RHEA-COMP:11060"/>
        <dbReference type="Rhea" id="RHEA-COMP:11605"/>
        <dbReference type="ChEBI" id="CHEBI:15378"/>
        <dbReference type="ChEBI" id="CHEBI:30013"/>
        <dbReference type="ChEBI" id="CHEBI:30616"/>
        <dbReference type="ChEBI" id="CHEBI:61977"/>
        <dbReference type="ChEBI" id="CHEBI:456216"/>
        <dbReference type="EC" id="2.7.11.1"/>
    </reaction>
</comment>
<dbReference type="GO" id="GO:0005634">
    <property type="term" value="C:nucleus"/>
    <property type="evidence" value="ECO:0007669"/>
    <property type="project" value="UniProtKB-SubCell"/>
</dbReference>
<dbReference type="EC" id="2.7.11.1" evidence="5"/>
<evidence type="ECO:0000256" key="19">
    <source>
        <dbReference type="ARBA" id="ARBA00030691"/>
    </source>
</evidence>
<dbReference type="Gene3D" id="1.10.510.10">
    <property type="entry name" value="Transferase(Phosphotransferase) domain 1"/>
    <property type="match status" value="1"/>
</dbReference>
<evidence type="ECO:0000256" key="24">
    <source>
        <dbReference type="ARBA" id="ARBA00070697"/>
    </source>
</evidence>
<dbReference type="InterPro" id="IPR008271">
    <property type="entry name" value="Ser/Thr_kinase_AS"/>
</dbReference>
<protein>
    <recommendedName>
        <fullName evidence="24">Serine/threonine-protein kinase CHK1</fullName>
        <ecNumber evidence="5">2.7.11.1</ecNumber>
    </recommendedName>
    <alternativeName>
        <fullName evidence="19">CHK1 checkpoint homolog</fullName>
    </alternativeName>
    <alternativeName>
        <fullName evidence="20">Checkpoint kinase-1</fullName>
    </alternativeName>
    <alternativeName>
        <fullName evidence="6">Serine/threonine-protein kinase Chk1</fullName>
    </alternativeName>
</protein>
<dbReference type="InterPro" id="IPR034670">
    <property type="entry name" value="Chk1_catalytic_dom"/>
</dbReference>
<keyword evidence="14" id="KW-0418">Kinase</keyword>
<dbReference type="SMART" id="SM00220">
    <property type="entry name" value="S_TKc"/>
    <property type="match status" value="1"/>
</dbReference>
<evidence type="ECO:0000256" key="22">
    <source>
        <dbReference type="ARBA" id="ARBA00048679"/>
    </source>
</evidence>
<gene>
    <name evidence="28" type="primary">STT3A</name>
</gene>
<keyword evidence="26" id="KW-0732">Signal</keyword>
<feature type="signal peptide" evidence="26">
    <location>
        <begin position="1"/>
        <end position="23"/>
    </location>
</feature>
<dbReference type="GO" id="GO:0005524">
    <property type="term" value="F:ATP binding"/>
    <property type="evidence" value="ECO:0007669"/>
    <property type="project" value="UniProtKB-KW"/>
</dbReference>
<dbReference type="GO" id="GO:0005813">
    <property type="term" value="C:centrosome"/>
    <property type="evidence" value="ECO:0007669"/>
    <property type="project" value="UniProtKB-SubCell"/>
</dbReference>
<keyword evidence="11" id="KW-0808">Transferase</keyword>
<reference evidence="28" key="3">
    <citation type="submission" date="2025-09" db="UniProtKB">
        <authorList>
            <consortium name="Ensembl"/>
        </authorList>
    </citation>
    <scope>IDENTIFICATION</scope>
    <source>
        <strain evidence="28">Thorbecke</strain>
    </source>
</reference>
<reference evidence="28" key="2">
    <citation type="submission" date="2025-08" db="UniProtKB">
        <authorList>
            <consortium name="Ensembl"/>
        </authorList>
    </citation>
    <scope>IDENTIFICATION</scope>
    <source>
        <strain evidence="28">Thorbecke</strain>
    </source>
</reference>
<evidence type="ECO:0000256" key="18">
    <source>
        <dbReference type="ARBA" id="ARBA00023306"/>
    </source>
</evidence>
<dbReference type="Pfam" id="PF00069">
    <property type="entry name" value="Pkinase"/>
    <property type="match status" value="1"/>
</dbReference>
<dbReference type="CDD" id="cd14069">
    <property type="entry name" value="STKc_Chk1"/>
    <property type="match status" value="1"/>
</dbReference>
<keyword evidence="16" id="KW-0206">Cytoskeleton</keyword>
<evidence type="ECO:0000256" key="7">
    <source>
        <dbReference type="ARBA" id="ARBA00022454"/>
    </source>
</evidence>
<dbReference type="PROSITE" id="PS00108">
    <property type="entry name" value="PROTEIN_KINASE_ST"/>
    <property type="match status" value="1"/>
</dbReference>
<dbReference type="Gene3D" id="3.40.50.12610">
    <property type="match status" value="1"/>
</dbReference>
<dbReference type="GeneTree" id="ENSGT00940000156655"/>
<dbReference type="FunFam" id="3.30.200.20:FF:000229">
    <property type="entry name" value="Serine/threonine-protein kinase Chk1"/>
    <property type="match status" value="1"/>
</dbReference>
<dbReference type="Proteomes" id="UP000001811">
    <property type="component" value="Chromosome 1"/>
</dbReference>
<dbReference type="Gene3D" id="3.30.310.80">
    <property type="entry name" value="Kinase associated domain 1, KA1"/>
    <property type="match status" value="1"/>
</dbReference>
<reference evidence="28 29" key="1">
    <citation type="journal article" date="2011" name="Nature">
        <title>A high-resolution map of human evolutionary constraint using 29 mammals.</title>
        <authorList>
            <person name="Lindblad-Toh K."/>
            <person name="Garber M."/>
            <person name="Zuk O."/>
            <person name="Lin M.F."/>
            <person name="Parker B.J."/>
            <person name="Washietl S."/>
            <person name="Kheradpour P."/>
            <person name="Ernst J."/>
            <person name="Jordan G."/>
            <person name="Mauceli E."/>
            <person name="Ward L.D."/>
            <person name="Lowe C.B."/>
            <person name="Holloway A.K."/>
            <person name="Clamp M."/>
            <person name="Gnerre S."/>
            <person name="Alfoldi J."/>
            <person name="Beal K."/>
            <person name="Chang J."/>
            <person name="Clawson H."/>
            <person name="Cuff J."/>
            <person name="Di Palma F."/>
            <person name="Fitzgerald S."/>
            <person name="Flicek P."/>
            <person name="Guttman M."/>
            <person name="Hubisz M.J."/>
            <person name="Jaffe D.B."/>
            <person name="Jungreis I."/>
            <person name="Kent W.J."/>
            <person name="Kostka D."/>
            <person name="Lara M."/>
            <person name="Martins A.L."/>
            <person name="Massingham T."/>
            <person name="Moltke I."/>
            <person name="Raney B.J."/>
            <person name="Rasmussen M.D."/>
            <person name="Robinson J."/>
            <person name="Stark A."/>
            <person name="Vilella A.J."/>
            <person name="Wen J."/>
            <person name="Xie X."/>
            <person name="Zody M.C."/>
            <person name="Baldwin J."/>
            <person name="Bloom T."/>
            <person name="Chin C.W."/>
            <person name="Heiman D."/>
            <person name="Nicol R."/>
            <person name="Nusbaum C."/>
            <person name="Young S."/>
            <person name="Wilkinson J."/>
            <person name="Worley K.C."/>
            <person name="Kovar C.L."/>
            <person name="Muzny D.M."/>
            <person name="Gibbs R.A."/>
            <person name="Cree A."/>
            <person name="Dihn H.H."/>
            <person name="Fowler G."/>
            <person name="Jhangiani S."/>
            <person name="Joshi V."/>
            <person name="Lee S."/>
            <person name="Lewis L.R."/>
            <person name="Nazareth L.V."/>
            <person name="Okwuonu G."/>
            <person name="Santibanez J."/>
            <person name="Warren W.C."/>
            <person name="Mardis E.R."/>
            <person name="Weinstock G.M."/>
            <person name="Wilson R.K."/>
            <person name="Delehaunty K."/>
            <person name="Dooling D."/>
            <person name="Fronik C."/>
            <person name="Fulton L."/>
            <person name="Fulton B."/>
            <person name="Graves T."/>
            <person name="Minx P."/>
            <person name="Sodergren E."/>
            <person name="Birney E."/>
            <person name="Margulies E.H."/>
            <person name="Herrero J."/>
            <person name="Green E.D."/>
            <person name="Haussler D."/>
            <person name="Siepel A."/>
            <person name="Goldman N."/>
            <person name="Pollard K.S."/>
            <person name="Pedersen J.S."/>
            <person name="Lander E.S."/>
            <person name="Kellis M."/>
        </authorList>
    </citation>
    <scope>NUCLEOTIDE SEQUENCE [LARGE SCALE GENOMIC DNA]</scope>
    <source>
        <strain evidence="28 29">Thorbecke inbred</strain>
    </source>
</reference>
<evidence type="ECO:0000256" key="17">
    <source>
        <dbReference type="ARBA" id="ARBA00023242"/>
    </source>
</evidence>
<keyword evidence="29" id="KW-1185">Reference proteome</keyword>
<comment type="catalytic activity">
    <reaction evidence="22">
        <text>L-seryl-[protein] + ATP = O-phospho-L-seryl-[protein] + ADP + H(+)</text>
        <dbReference type="Rhea" id="RHEA:17989"/>
        <dbReference type="Rhea" id="RHEA-COMP:9863"/>
        <dbReference type="Rhea" id="RHEA-COMP:11604"/>
        <dbReference type="ChEBI" id="CHEBI:15378"/>
        <dbReference type="ChEBI" id="CHEBI:29999"/>
        <dbReference type="ChEBI" id="CHEBI:30616"/>
        <dbReference type="ChEBI" id="CHEBI:83421"/>
        <dbReference type="ChEBI" id="CHEBI:456216"/>
        <dbReference type="EC" id="2.7.11.1"/>
    </reaction>
</comment>
<evidence type="ECO:0000256" key="9">
    <source>
        <dbReference type="ARBA" id="ARBA00022527"/>
    </source>
</evidence>
<evidence type="ECO:0000256" key="26">
    <source>
        <dbReference type="SAM" id="SignalP"/>
    </source>
</evidence>
<evidence type="ECO:0000256" key="11">
    <source>
        <dbReference type="ARBA" id="ARBA00022679"/>
    </source>
</evidence>
<accession>A0A5F9CSB1</accession>
<evidence type="ECO:0000256" key="5">
    <source>
        <dbReference type="ARBA" id="ARBA00012513"/>
    </source>
</evidence>
<evidence type="ECO:0000256" key="20">
    <source>
        <dbReference type="ARBA" id="ARBA00032547"/>
    </source>
</evidence>
<dbReference type="SUPFAM" id="SSF56112">
    <property type="entry name" value="Protein kinase-like (PK-like)"/>
    <property type="match status" value="1"/>
</dbReference>
<keyword evidence="7" id="KW-0158">Chromosome</keyword>
<evidence type="ECO:0000259" key="27">
    <source>
        <dbReference type="PROSITE" id="PS50011"/>
    </source>
</evidence>
<sequence length="654" mass="74886">MILVMAFFLITYTFHSTWVTSEAYSSPSIVLSARGGDGSRIIFDDFREAYYWLRHNTPEDAKVMSWWDYGYQITAMANRTILVDNNTWNNTHISRVGQISTNFFGWFGLEAAQTQANISRRMTIILQLGNSVWTVRVLQCCSTVSCTRCVTTALDRSTQKLSVHQALTVSEMLRLGIKTLSLMCWRRHIPQNTGWSGYTRVQLAVNRITEEAVAVKIVDMKRAIDCPENIKKEICINKMLNHENVVKFYGHRREGNIQYLFLEYCSGGELFDRIEPDIGMPEQDAQRFFHQLMAGVVYLHGIGITHRDIKPENLLLDERDNLKISDFGLATVFRHNNRERLLNKMCGTLPYVAPELLKRKDFHAEPVDVWSCGIVLTAMLAGELPWDQPSDSCQEYSDWKEKKTYLNPWKKIDSAPLALLHKILVENPSVRITIPDIKKDRWYNKPLKKGAKRPRATSGGVSESPGGFSKHIQSNLDFSLVNSTSSEENVKYSSSQPEPRTGLSLWDTSPSYIDKLVQGISFSQPTCPDHMLLNSQLLGTPGSSQNPWQRLVKRMTRFFTKLDADKSYQCLKETCEKLGYQWKKSCMNQVTVSTTDRRNNKLIFKVNLVEMDEKILVDFRLSKGDGLEFKRHFLKIKGKLSDVVSSQKVWLPAT</sequence>
<evidence type="ECO:0000256" key="16">
    <source>
        <dbReference type="ARBA" id="ARBA00023212"/>
    </source>
</evidence>
<comment type="subcellular location">
    <subcellularLocation>
        <location evidence="2">Chromosome</location>
    </subcellularLocation>
    <subcellularLocation>
        <location evidence="3">Cytoplasm</location>
        <location evidence="3">Cytoskeleton</location>
        <location evidence="3">Microtubule organizing center</location>
        <location evidence="3">Centrosome</location>
    </subcellularLocation>
    <subcellularLocation>
        <location evidence="1">Nucleus</location>
    </subcellularLocation>
</comment>
<dbReference type="Bgee" id="ENSOCUG00000014703">
    <property type="expression patterns" value="Expressed in liver and 14 other cell types or tissues"/>
</dbReference>
<dbReference type="PANTHER" id="PTHR24346">
    <property type="entry name" value="MAP/MICROTUBULE AFFINITY-REGULATING KINASE"/>
    <property type="match status" value="1"/>
</dbReference>
<keyword evidence="12" id="KW-0547">Nucleotide-binding</keyword>
<evidence type="ECO:0000256" key="25">
    <source>
        <dbReference type="SAM" id="MobiDB-lite"/>
    </source>
</evidence>
<dbReference type="GO" id="GO:0005737">
    <property type="term" value="C:cytoplasm"/>
    <property type="evidence" value="ECO:0007669"/>
    <property type="project" value="TreeGrafter"/>
</dbReference>
<keyword evidence="9" id="KW-0723">Serine/threonine-protein kinase</keyword>
<dbReference type="PANTHER" id="PTHR24346:SF107">
    <property type="entry name" value="SERINE_THREONINE-PROTEIN KINASE CHK1"/>
    <property type="match status" value="1"/>
</dbReference>
<feature type="region of interest" description="Disordered" evidence="25">
    <location>
        <begin position="448"/>
        <end position="469"/>
    </location>
</feature>
<evidence type="ECO:0000313" key="29">
    <source>
        <dbReference type="Proteomes" id="UP000001811"/>
    </source>
</evidence>
<dbReference type="FunFam" id="3.30.310.80:FF:000007">
    <property type="entry name" value="Serine/threonine-protein kinase Chk1 isoform 1"/>
    <property type="match status" value="1"/>
</dbReference>
<feature type="domain" description="Protein kinase" evidence="27">
    <location>
        <begin position="187"/>
        <end position="443"/>
    </location>
</feature>
<keyword evidence="8" id="KW-0963">Cytoplasm</keyword>
<keyword evidence="17" id="KW-0539">Nucleus</keyword>
<evidence type="ECO:0000256" key="15">
    <source>
        <dbReference type="ARBA" id="ARBA00022840"/>
    </source>
</evidence>
<evidence type="ECO:0000256" key="4">
    <source>
        <dbReference type="ARBA" id="ARBA00010791"/>
    </source>
</evidence>
<keyword evidence="18" id="KW-0131">Cell cycle</keyword>
<evidence type="ECO:0000256" key="12">
    <source>
        <dbReference type="ARBA" id="ARBA00022741"/>
    </source>
</evidence>
<evidence type="ECO:0000256" key="10">
    <source>
        <dbReference type="ARBA" id="ARBA00022553"/>
    </source>
</evidence>
<dbReference type="Ensembl" id="ENSOCUT00000058385.1">
    <property type="protein sequence ID" value="ENSOCUP00000036589.1"/>
    <property type="gene ID" value="ENSOCUG00000014703.4"/>
</dbReference>
<evidence type="ECO:0000313" key="28">
    <source>
        <dbReference type="Ensembl" id="ENSOCUP00000036589.1"/>
    </source>
</evidence>
<organism evidence="28 29">
    <name type="scientific">Oryctolagus cuniculus</name>
    <name type="common">Rabbit</name>
    <dbReference type="NCBI Taxonomy" id="9986"/>
    <lineage>
        <taxon>Eukaryota</taxon>
        <taxon>Metazoa</taxon>
        <taxon>Chordata</taxon>
        <taxon>Craniata</taxon>
        <taxon>Vertebrata</taxon>
        <taxon>Euteleostomi</taxon>
        <taxon>Mammalia</taxon>
        <taxon>Eutheria</taxon>
        <taxon>Euarchontoglires</taxon>
        <taxon>Glires</taxon>
        <taxon>Lagomorpha</taxon>
        <taxon>Leporidae</taxon>
        <taxon>Oryctolagus</taxon>
    </lineage>
</organism>
<keyword evidence="10" id="KW-0597">Phosphoprotein</keyword>
<evidence type="ECO:0000256" key="3">
    <source>
        <dbReference type="ARBA" id="ARBA00004300"/>
    </source>
</evidence>
<evidence type="ECO:0000256" key="13">
    <source>
        <dbReference type="ARBA" id="ARBA00022763"/>
    </source>
</evidence>
<dbReference type="Gene3D" id="3.30.200.20">
    <property type="entry name" value="Phosphorylase Kinase, domain 1"/>
    <property type="match status" value="1"/>
</dbReference>